<evidence type="ECO:0000256" key="4">
    <source>
        <dbReference type="ARBA" id="ARBA00022692"/>
    </source>
</evidence>
<comment type="subcellular location">
    <subcellularLocation>
        <location evidence="1">Cell membrane</location>
        <topology evidence="1">Multi-pass membrane protein</topology>
    </subcellularLocation>
</comment>
<evidence type="ECO:0000256" key="7">
    <source>
        <dbReference type="SAM" id="Phobius"/>
    </source>
</evidence>
<evidence type="ECO:0000256" key="2">
    <source>
        <dbReference type="ARBA" id="ARBA00006386"/>
    </source>
</evidence>
<feature type="transmembrane region" description="Helical" evidence="7">
    <location>
        <begin position="12"/>
        <end position="36"/>
    </location>
</feature>
<protein>
    <submittedName>
        <fullName evidence="8">Permease</fullName>
    </submittedName>
</protein>
<accession>A0ABU9QC80</accession>
<keyword evidence="4 7" id="KW-0812">Transmembrane</keyword>
<evidence type="ECO:0000256" key="6">
    <source>
        <dbReference type="ARBA" id="ARBA00023136"/>
    </source>
</evidence>
<dbReference type="RefSeq" id="WP_201656981.1">
    <property type="nucleotide sequence ID" value="NZ_CAJHCS010000026.1"/>
</dbReference>
<feature type="transmembrane region" description="Helical" evidence="7">
    <location>
        <begin position="57"/>
        <end position="82"/>
    </location>
</feature>
<feature type="transmembrane region" description="Helical" evidence="7">
    <location>
        <begin position="122"/>
        <end position="140"/>
    </location>
</feature>
<feature type="transmembrane region" description="Helical" evidence="7">
    <location>
        <begin position="234"/>
        <end position="257"/>
    </location>
</feature>
<evidence type="ECO:0000256" key="1">
    <source>
        <dbReference type="ARBA" id="ARBA00004651"/>
    </source>
</evidence>
<keyword evidence="9" id="KW-1185">Reference proteome</keyword>
<evidence type="ECO:0000313" key="8">
    <source>
        <dbReference type="EMBL" id="MEM5287041.1"/>
    </source>
</evidence>
<dbReference type="InterPro" id="IPR005524">
    <property type="entry name" value="DUF318"/>
</dbReference>
<feature type="transmembrane region" description="Helical" evidence="7">
    <location>
        <begin position="346"/>
        <end position="368"/>
    </location>
</feature>
<comment type="similarity">
    <text evidence="2">Belongs to the UPF0718 family.</text>
</comment>
<dbReference type="Pfam" id="PF03773">
    <property type="entry name" value="ArsP_1"/>
    <property type="match status" value="1"/>
</dbReference>
<proteinExistence type="inferred from homology"/>
<evidence type="ECO:0000256" key="5">
    <source>
        <dbReference type="ARBA" id="ARBA00022989"/>
    </source>
</evidence>
<evidence type="ECO:0000256" key="3">
    <source>
        <dbReference type="ARBA" id="ARBA00022475"/>
    </source>
</evidence>
<feature type="transmembrane region" description="Helical" evidence="7">
    <location>
        <begin position="203"/>
        <end position="222"/>
    </location>
</feature>
<name>A0ABU9QC80_9BURK</name>
<reference evidence="8 9" key="1">
    <citation type="submission" date="2024-01" db="EMBL/GenBank/DDBJ databases">
        <title>The diversity of rhizobia nodulating Mimosa spp. in eleven states of Brazil covering several biomes is determined by host plant, location, and edaphic factors.</title>
        <authorList>
            <person name="Rouws L."/>
            <person name="Barauna A."/>
            <person name="Beukes C."/>
            <person name="De Faria S.M."/>
            <person name="Gross E."/>
            <person name="Dos Reis Junior F.B."/>
            <person name="Simon M."/>
            <person name="Maluk M."/>
            <person name="Odee D.W."/>
            <person name="Kenicer G."/>
            <person name="Young J.P.W."/>
            <person name="Reis V.M."/>
            <person name="Zilli J."/>
            <person name="James E.K."/>
        </authorList>
    </citation>
    <scope>NUCLEOTIDE SEQUENCE [LARGE SCALE GENOMIC DNA]</scope>
    <source>
        <strain evidence="8 9">JPY77</strain>
    </source>
</reference>
<gene>
    <name evidence="8" type="ORF">V4C55_15060</name>
</gene>
<keyword evidence="5 7" id="KW-1133">Transmembrane helix</keyword>
<keyword evidence="3" id="KW-1003">Cell membrane</keyword>
<dbReference type="Proteomes" id="UP001494588">
    <property type="component" value="Unassembled WGS sequence"/>
</dbReference>
<dbReference type="EMBL" id="JAZHGC010000011">
    <property type="protein sequence ID" value="MEM5287041.1"/>
    <property type="molecule type" value="Genomic_DNA"/>
</dbReference>
<organism evidence="8 9">
    <name type="scientific">Paraburkholderia sabiae</name>
    <dbReference type="NCBI Taxonomy" id="273251"/>
    <lineage>
        <taxon>Bacteria</taxon>
        <taxon>Pseudomonadati</taxon>
        <taxon>Pseudomonadota</taxon>
        <taxon>Betaproteobacteria</taxon>
        <taxon>Burkholderiales</taxon>
        <taxon>Burkholderiaceae</taxon>
        <taxon>Paraburkholderia</taxon>
    </lineage>
</organism>
<feature type="transmembrane region" description="Helical" evidence="7">
    <location>
        <begin position="299"/>
        <end position="326"/>
    </location>
</feature>
<comment type="caution">
    <text evidence="8">The sequence shown here is derived from an EMBL/GenBank/DDBJ whole genome shotgun (WGS) entry which is preliminary data.</text>
</comment>
<sequence length="393" mass="41850">MVTLLHPAAHALWMTVVMIWQLFWGLSLGFLLSAIIENVVSRKRMSALLPDASPRSIALASLFGAASSSCSYAAVAMARSAVRKGADFTSSITFQFAATNLVLELAILMGTLIGWPFTAAEAAGGIVMIVMVAVLFKLFLPDTLKHAAVEQAKRGVAGRMEGHAAMSMDATEGNARTRLLSREGWIAISHSYVMTWSMLWKDIGVGVLVAGALSAWVPDSFWQRFFLSGHPLLSALWGAFAGPLIALASFTCSVGNIPLAGVLWRGGISFGGVASFIFGDLIILPILNIYRKYYGARMSAFMFVAFYAAMVVAGLAVEGVFTAAGWVPARPSGGSAAHAAGQSIALNYTSVLDIVFGLVFVTLLGVFLRTGGPDMMRMMNGDPHHARQPDSPH</sequence>
<dbReference type="PANTHER" id="PTHR42775">
    <property type="entry name" value="PERMEASE RV2963-RELATED"/>
    <property type="match status" value="1"/>
</dbReference>
<keyword evidence="6 7" id="KW-0472">Membrane</keyword>
<dbReference type="PANTHER" id="PTHR42775:SF1">
    <property type="entry name" value="PERMEASE RV2963-RELATED"/>
    <property type="match status" value="1"/>
</dbReference>
<dbReference type="InterPro" id="IPR053166">
    <property type="entry name" value="UPF0718_permease"/>
</dbReference>
<feature type="transmembrane region" description="Helical" evidence="7">
    <location>
        <begin position="263"/>
        <end position="287"/>
    </location>
</feature>
<feature type="transmembrane region" description="Helical" evidence="7">
    <location>
        <begin position="94"/>
        <end position="115"/>
    </location>
</feature>
<evidence type="ECO:0000313" key="9">
    <source>
        <dbReference type="Proteomes" id="UP001494588"/>
    </source>
</evidence>